<dbReference type="Proteomes" id="UP000298154">
    <property type="component" value="Unassembled WGS sequence"/>
</dbReference>
<evidence type="ECO:0000313" key="1">
    <source>
        <dbReference type="EMBL" id="TFD68061.1"/>
    </source>
</evidence>
<dbReference type="InterPro" id="IPR023833">
    <property type="entry name" value="Signal_pept_SipW-depend-type"/>
</dbReference>
<dbReference type="AlphaFoldDB" id="A0A4V3ITM8"/>
<name>A0A4V3ITM8_9MICO</name>
<dbReference type="OrthoDB" id="4470249at2"/>
<dbReference type="EMBL" id="SOHK01000007">
    <property type="protein sequence ID" value="TFD68061.1"/>
    <property type="molecule type" value="Genomic_DNA"/>
</dbReference>
<keyword evidence="2" id="KW-1185">Reference proteome</keyword>
<evidence type="ECO:0000313" key="2">
    <source>
        <dbReference type="Proteomes" id="UP000298154"/>
    </source>
</evidence>
<accession>A0A4V3ITM8</accession>
<sequence length="235" mass="23694">MPWGFRPPVAGVRHLSVSSLRGTDQFGFACLPLREAQPVIKHLSFLPARSPVRVRAVLAAGAALGLSTVMTFALFTDDGHVESTFSTGTVNLTFDSNQQGALAAPYALTSLAIANGKIGSTTISPLTVHNAGSLAFNYSTTTTSTGSAALSSALLVSIVSLGSSGTCDATTSFTGSLSTGSGLNAASIPARSLAAGASEVLCFKVTLPTTGSDATDNALQAATTTAKFAFAAVQS</sequence>
<protein>
    <submittedName>
        <fullName evidence="1">Uncharacterized protein</fullName>
    </submittedName>
</protein>
<reference evidence="1 2" key="1">
    <citation type="submission" date="2019-03" db="EMBL/GenBank/DDBJ databases">
        <title>Genomics of glacier-inhabiting Cryobacterium strains.</title>
        <authorList>
            <person name="Liu Q."/>
            <person name="Xin Y.-H."/>
        </authorList>
    </citation>
    <scope>NUCLEOTIDE SEQUENCE [LARGE SCALE GENOMIC DNA]</scope>
    <source>
        <strain evidence="1 2">Sr36</strain>
    </source>
</reference>
<comment type="caution">
    <text evidence="1">The sequence shown here is derived from an EMBL/GenBank/DDBJ whole genome shotgun (WGS) entry which is preliminary data.</text>
</comment>
<organism evidence="1 2">
    <name type="scientific">Cryobacterium ruanii</name>
    <dbReference type="NCBI Taxonomy" id="1259197"/>
    <lineage>
        <taxon>Bacteria</taxon>
        <taxon>Bacillati</taxon>
        <taxon>Actinomycetota</taxon>
        <taxon>Actinomycetes</taxon>
        <taxon>Micrococcales</taxon>
        <taxon>Microbacteriaceae</taxon>
        <taxon>Cryobacterium</taxon>
    </lineage>
</organism>
<proteinExistence type="predicted"/>
<dbReference type="NCBIfam" id="TIGR04088">
    <property type="entry name" value="cognate_SipW"/>
    <property type="match status" value="1"/>
</dbReference>
<gene>
    <name evidence="1" type="ORF">E3T47_05635</name>
</gene>